<evidence type="ECO:0000259" key="2">
    <source>
        <dbReference type="Pfam" id="PF00465"/>
    </source>
</evidence>
<evidence type="ECO:0000259" key="3">
    <source>
        <dbReference type="Pfam" id="PF25137"/>
    </source>
</evidence>
<dbReference type="CDD" id="cd08192">
    <property type="entry name" value="MAR-like"/>
    <property type="match status" value="1"/>
</dbReference>
<evidence type="ECO:0000313" key="4">
    <source>
        <dbReference type="EMBL" id="RVX74749.1"/>
    </source>
</evidence>
<proteinExistence type="predicted"/>
<name>A0A438NG83_EXOME</name>
<dbReference type="SUPFAM" id="SSF56796">
    <property type="entry name" value="Dehydroquinate synthase-like"/>
    <property type="match status" value="1"/>
</dbReference>
<dbReference type="PANTHER" id="PTHR11496:SF107">
    <property type="entry name" value="ALCOHOL DEHYDROGENASE, PUTATIVE (AFU_ORTHOLOGUE AFUA_1G06800)-RELATED"/>
    <property type="match status" value="1"/>
</dbReference>
<dbReference type="InterPro" id="IPR056798">
    <property type="entry name" value="ADH_Fe_C"/>
</dbReference>
<feature type="domain" description="Fe-containing alcohol dehydrogenase-like C-terminal" evidence="3">
    <location>
        <begin position="209"/>
        <end position="402"/>
    </location>
</feature>
<evidence type="ECO:0000313" key="5">
    <source>
        <dbReference type="Proteomes" id="UP000288859"/>
    </source>
</evidence>
<dbReference type="Pfam" id="PF00465">
    <property type="entry name" value="Fe-ADH"/>
    <property type="match status" value="1"/>
</dbReference>
<keyword evidence="1" id="KW-0560">Oxidoreductase</keyword>
<reference evidence="4 5" key="1">
    <citation type="submission" date="2017-03" db="EMBL/GenBank/DDBJ databases">
        <title>Genomes of endolithic fungi from Antarctica.</title>
        <authorList>
            <person name="Coleine C."/>
            <person name="Masonjones S."/>
            <person name="Stajich J.E."/>
        </authorList>
    </citation>
    <scope>NUCLEOTIDE SEQUENCE [LARGE SCALE GENOMIC DNA]</scope>
    <source>
        <strain evidence="4 5">CCFEE 6314</strain>
    </source>
</reference>
<dbReference type="GO" id="GO:0005739">
    <property type="term" value="C:mitochondrion"/>
    <property type="evidence" value="ECO:0007669"/>
    <property type="project" value="TreeGrafter"/>
</dbReference>
<dbReference type="Gene3D" id="3.40.50.1970">
    <property type="match status" value="1"/>
</dbReference>
<feature type="domain" description="Alcohol dehydrogenase iron-type/glycerol dehydrogenase GldA" evidence="2">
    <location>
        <begin position="40"/>
        <end position="195"/>
    </location>
</feature>
<dbReference type="GO" id="GO:0004022">
    <property type="term" value="F:alcohol dehydrogenase (NAD+) activity"/>
    <property type="evidence" value="ECO:0007669"/>
    <property type="project" value="TreeGrafter"/>
</dbReference>
<dbReference type="AlphaFoldDB" id="A0A438NG83"/>
<dbReference type="InterPro" id="IPR001670">
    <property type="entry name" value="ADH_Fe/GldA"/>
</dbReference>
<protein>
    <submittedName>
        <fullName evidence="4">Uncharacterized protein</fullName>
    </submittedName>
</protein>
<dbReference type="Proteomes" id="UP000288859">
    <property type="component" value="Unassembled WGS sequence"/>
</dbReference>
<dbReference type="VEuPathDB" id="FungiDB:PV10_01969"/>
<dbReference type="Pfam" id="PF25137">
    <property type="entry name" value="ADH_Fe_C"/>
    <property type="match status" value="1"/>
</dbReference>
<dbReference type="OrthoDB" id="339764at2759"/>
<dbReference type="EMBL" id="NAJM01000003">
    <property type="protein sequence ID" value="RVX74749.1"/>
    <property type="molecule type" value="Genomic_DNA"/>
</dbReference>
<evidence type="ECO:0000256" key="1">
    <source>
        <dbReference type="ARBA" id="ARBA00023002"/>
    </source>
</evidence>
<dbReference type="InterPro" id="IPR039697">
    <property type="entry name" value="Alcohol_dehydrogenase_Fe"/>
</dbReference>
<organism evidence="4 5">
    <name type="scientific">Exophiala mesophila</name>
    <name type="common">Black yeast-like fungus</name>
    <dbReference type="NCBI Taxonomy" id="212818"/>
    <lineage>
        <taxon>Eukaryota</taxon>
        <taxon>Fungi</taxon>
        <taxon>Dikarya</taxon>
        <taxon>Ascomycota</taxon>
        <taxon>Pezizomycotina</taxon>
        <taxon>Eurotiomycetes</taxon>
        <taxon>Chaetothyriomycetidae</taxon>
        <taxon>Chaetothyriales</taxon>
        <taxon>Herpotrichiellaceae</taxon>
        <taxon>Exophiala</taxon>
    </lineage>
</organism>
<accession>A0A438NG83</accession>
<dbReference type="GO" id="GO:0046872">
    <property type="term" value="F:metal ion binding"/>
    <property type="evidence" value="ECO:0007669"/>
    <property type="project" value="InterPro"/>
</dbReference>
<gene>
    <name evidence="4" type="ORF">B0A52_01026</name>
</gene>
<comment type="caution">
    <text evidence="4">The sequence shown here is derived from an EMBL/GenBank/DDBJ whole genome shotgun (WGS) entry which is preliminary data.</text>
</comment>
<sequence>MAGSKPSPTVVPFSQSGSLPLISYGMPYDEACRYHVDTTYNFSRVYLVVSSTLARTSDICDRFQQALGKKLVGTRLGMKPHTYWSEVLEIVNDARPLNIDCIITAGAGSLTDGAKVIAWALANDVTTTESLAMLADSKAPGYQHLKPPTVKHIAVPTTLSGGEYTPFAGATNDKTKAKVMFSPPGQNPALVILDPRLARTTPSRMFLGSGVRAFDHCVEALCSLQSNEEADAAAREGLRLLIPSLLRCKMDPTDLEATTQAQLGSADAIKPSLYGVKMGGSHAIGHQLGPLGVAHGETSCIMLPAVCKFNASRKANLERQQAVVQELLQFAEVKAIVPPETKDLASILDAFVRALGLPRTLKEVGVGRDQLETLAENTLTDAWAVTNPVPLVHKDDVLEILEMVAE</sequence>
<dbReference type="Gene3D" id="1.20.1090.10">
    <property type="entry name" value="Dehydroquinate synthase-like - alpha domain"/>
    <property type="match status" value="1"/>
</dbReference>
<dbReference type="PANTHER" id="PTHR11496">
    <property type="entry name" value="ALCOHOL DEHYDROGENASE"/>
    <property type="match status" value="1"/>
</dbReference>